<feature type="transmembrane region" description="Helical" evidence="1">
    <location>
        <begin position="6"/>
        <end position="25"/>
    </location>
</feature>
<dbReference type="RefSeq" id="WP_347794626.1">
    <property type="nucleotide sequence ID" value="NZ_JAYMYY010000002.1"/>
</dbReference>
<reference evidence="2 3" key="1">
    <citation type="submission" date="2024-01" db="EMBL/GenBank/DDBJ databases">
        <title>Pseudocitrobacter sp. Endophytic strain Cyp-38L.</title>
        <authorList>
            <person name="Amer M.A."/>
            <person name="Hamed S.M."/>
        </authorList>
    </citation>
    <scope>NUCLEOTIDE SEQUENCE [LARGE SCALE GENOMIC DNA]</scope>
    <source>
        <strain evidence="2 3">Cyp38S</strain>
    </source>
</reference>
<sequence length="497" mass="56174">MGREFAFAIWLWPLAIADIMALLLSCCAIKHSRVRMIFLWLLLPQIALVGACSLLFYWLNINESLIFFALISQFVSLSLAIAGRRYFRYLCLPCHLFFIALWGYLEPVNYLTREVVHGWENKQSSSLIDRTERDGTIVLENIHDDAQLKQILTQAVLKPDISDNTLKALIARVDTPFSCCGDSHPFFVAVTHLNSRAVYFFTTLLTGDSLQAKNYRLQVYQHNPLYWMYLYLNGKLKYQRGSGQHDLAAAREISGVLLEIVPELLTEDVYEQIINTRDRETLSFFWQKQQPKMQIHRLQMLALVGDSKALVASITDNPSILEVRDDDIPILSIIIRYDDMKKHSNNITLLDFIVRFADASVVNALINANIIDWQRFILADDDYTPLRLAAIKQEEGDRETLSLVLKDMLKQKIAFSDKNIADAITSGAKPEIFLASGMTKQRLCAALAGAENQGITSSALHDIGPELCCEGKGEGGNKGDSGEVWRFFTGIARCSVH</sequence>
<dbReference type="EMBL" id="JAYMYY010000002">
    <property type="protein sequence ID" value="MEO3990187.1"/>
    <property type="molecule type" value="Genomic_DNA"/>
</dbReference>
<keyword evidence="1" id="KW-0472">Membrane</keyword>
<feature type="transmembrane region" description="Helical" evidence="1">
    <location>
        <begin position="65"/>
        <end position="82"/>
    </location>
</feature>
<comment type="caution">
    <text evidence="2">The sequence shown here is derived from an EMBL/GenBank/DDBJ whole genome shotgun (WGS) entry which is preliminary data.</text>
</comment>
<feature type="transmembrane region" description="Helical" evidence="1">
    <location>
        <begin position="37"/>
        <end position="59"/>
    </location>
</feature>
<name>A0ABV0HII2_9ENTR</name>
<organism evidence="2 3">
    <name type="scientific">Pseudocitrobacter cyperus</name>
    <dbReference type="NCBI Taxonomy" id="3112843"/>
    <lineage>
        <taxon>Bacteria</taxon>
        <taxon>Pseudomonadati</taxon>
        <taxon>Pseudomonadota</taxon>
        <taxon>Gammaproteobacteria</taxon>
        <taxon>Enterobacterales</taxon>
        <taxon>Enterobacteriaceae</taxon>
        <taxon>Pseudocitrobacter</taxon>
    </lineage>
</organism>
<proteinExistence type="predicted"/>
<evidence type="ECO:0000256" key="1">
    <source>
        <dbReference type="SAM" id="Phobius"/>
    </source>
</evidence>
<keyword evidence="1" id="KW-0812">Transmembrane</keyword>
<evidence type="ECO:0000313" key="3">
    <source>
        <dbReference type="Proteomes" id="UP001444146"/>
    </source>
</evidence>
<gene>
    <name evidence="2" type="ORF">VSR74_10195</name>
</gene>
<dbReference type="Proteomes" id="UP001444146">
    <property type="component" value="Unassembled WGS sequence"/>
</dbReference>
<keyword evidence="3" id="KW-1185">Reference proteome</keyword>
<accession>A0ABV0HII2</accession>
<keyword evidence="1" id="KW-1133">Transmembrane helix</keyword>
<feature type="transmembrane region" description="Helical" evidence="1">
    <location>
        <begin position="89"/>
        <end position="105"/>
    </location>
</feature>
<protein>
    <submittedName>
        <fullName evidence="2">Uncharacterized protein</fullName>
    </submittedName>
</protein>
<evidence type="ECO:0000313" key="2">
    <source>
        <dbReference type="EMBL" id="MEO3990187.1"/>
    </source>
</evidence>